<dbReference type="EMBL" id="CP020953">
    <property type="protein sequence ID" value="AWI06939.1"/>
    <property type="molecule type" value="Genomic_DNA"/>
</dbReference>
<dbReference type="RefSeq" id="WP_032079450.1">
    <property type="nucleotide sequence ID" value="NZ_CP020953.1"/>
</dbReference>
<dbReference type="OrthoDB" id="1706352at2"/>
<name>A0A2U8DWA8_9CLOT</name>
<accession>A0A2U8DWA8</accession>
<dbReference type="KEGG" id="cdrk:B9W14_21400"/>
<dbReference type="Proteomes" id="UP000244910">
    <property type="component" value="Chromosome"/>
</dbReference>
<evidence type="ECO:0000313" key="3">
    <source>
        <dbReference type="Proteomes" id="UP000244910"/>
    </source>
</evidence>
<keyword evidence="1" id="KW-0175">Coiled coil</keyword>
<keyword evidence="3" id="KW-1185">Reference proteome</keyword>
<dbReference type="AlphaFoldDB" id="A0A2U8DWA8"/>
<gene>
    <name evidence="2" type="ORF">B9W14_21400</name>
</gene>
<proteinExistence type="predicted"/>
<feature type="coiled-coil region" evidence="1">
    <location>
        <begin position="442"/>
        <end position="532"/>
    </location>
</feature>
<evidence type="ECO:0000256" key="1">
    <source>
        <dbReference type="SAM" id="Coils"/>
    </source>
</evidence>
<evidence type="ECO:0000313" key="2">
    <source>
        <dbReference type="EMBL" id="AWI06939.1"/>
    </source>
</evidence>
<protein>
    <submittedName>
        <fullName evidence="2">Uncharacterized protein</fullName>
    </submittedName>
</protein>
<sequence length="553" mass="64970">MIHKNLPYIIKNSENIIYKFNLDSSHNLIVESYNDLDPNANVNNRFTYKQYVLDYSVDMDDKDKIHIAFITEDGLLKYSTLDFPNIEKTISSVQSKDYKINYVTIKIISSDIHIFYMIQSKYNVDKWSIHHSFFHNNLWISKKLTEISFIKNSLPYNIDFYKNNIYIFHSTNISYQYCIQKFSISFSLWSTIENNINLMNCQNAEFFINETGIGIICYNSYINRSINTLLKFKDFNVNSSAWSDDLLAKTNNFDFSLPSILYNNDALFLFWKENNTLFLGKSFYKTASLIEIKSITFKNIIVSCKYIAKETSYHAYKNNFLFFISINPLNSIFEDNNIKDFLKVDTIRTDQKFNPLNGPLKETLKIIAKNSGLINKTIYNDSDDFENENLENEEKTDNSKDEVKDCMDYQNNKIDYLQDTLNSKNVEIEQLKTTIHLREDELEKFKNIIISKENEIEQLKNSFNLKQNDLDKSNTNLNLKNAEIEHLKNNLKSSEAEIESLNNSYSSLKNLASEKDLLIQNLYSQIQELENKNIEDVQISKKKSFIDLFKKDH</sequence>
<reference evidence="3" key="1">
    <citation type="submission" date="2017-04" db="EMBL/GenBank/DDBJ databases">
        <authorList>
            <person name="Song Y."/>
            <person name="Cho B.-K."/>
        </authorList>
    </citation>
    <scope>NUCLEOTIDE SEQUENCE [LARGE SCALE GENOMIC DNA]</scope>
    <source>
        <strain evidence="3">SL1</strain>
    </source>
</reference>
<organism evidence="2 3">
    <name type="scientific">Clostridium drakei</name>
    <dbReference type="NCBI Taxonomy" id="332101"/>
    <lineage>
        <taxon>Bacteria</taxon>
        <taxon>Bacillati</taxon>
        <taxon>Bacillota</taxon>
        <taxon>Clostridia</taxon>
        <taxon>Eubacteriales</taxon>
        <taxon>Clostridiaceae</taxon>
        <taxon>Clostridium</taxon>
    </lineage>
</organism>